<dbReference type="AlphaFoldDB" id="I4BAE6"/>
<evidence type="ECO:0000313" key="4">
    <source>
        <dbReference type="EMBL" id="AFM14253.1"/>
    </source>
</evidence>
<evidence type="ECO:0000259" key="3">
    <source>
        <dbReference type="SMART" id="SM00978"/>
    </source>
</evidence>
<dbReference type="PATRIC" id="fig|869212.3.peg.3639"/>
<feature type="domain" description="Tim44-like" evidence="3">
    <location>
        <begin position="528"/>
        <end position="714"/>
    </location>
</feature>
<accession>I4BAE6</accession>
<organism evidence="4 5">
    <name type="scientific">Turneriella parva (strain ATCC BAA-1111 / DSM 21527 / NCTC 11395 / H)</name>
    <name type="common">Leptospira parva</name>
    <dbReference type="NCBI Taxonomy" id="869212"/>
    <lineage>
        <taxon>Bacteria</taxon>
        <taxon>Pseudomonadati</taxon>
        <taxon>Spirochaetota</taxon>
        <taxon>Spirochaetia</taxon>
        <taxon>Leptospirales</taxon>
        <taxon>Leptospiraceae</taxon>
        <taxon>Turneriella</taxon>
    </lineage>
</organism>
<evidence type="ECO:0000256" key="1">
    <source>
        <dbReference type="SAM" id="MobiDB-lite"/>
    </source>
</evidence>
<feature type="region of interest" description="Disordered" evidence="1">
    <location>
        <begin position="22"/>
        <end position="82"/>
    </location>
</feature>
<keyword evidence="2" id="KW-1133">Transmembrane helix</keyword>
<protein>
    <recommendedName>
        <fullName evidence="3">Tim44-like domain-containing protein</fullName>
    </recommendedName>
</protein>
<proteinExistence type="predicted"/>
<dbReference type="EMBL" id="CP002959">
    <property type="protein sequence ID" value="AFM14253.1"/>
    <property type="molecule type" value="Genomic_DNA"/>
</dbReference>
<gene>
    <name evidence="4" type="ordered locus">Turpa_3619</name>
</gene>
<dbReference type="InterPro" id="IPR032710">
    <property type="entry name" value="NTF2-like_dom_sf"/>
</dbReference>
<dbReference type="Pfam" id="PF04280">
    <property type="entry name" value="Tim44"/>
    <property type="match status" value="1"/>
</dbReference>
<keyword evidence="2" id="KW-0812">Transmembrane</keyword>
<name>I4BAE6_TURPD</name>
<dbReference type="SMART" id="SM00978">
    <property type="entry name" value="Tim44"/>
    <property type="match status" value="1"/>
</dbReference>
<sequence length="879" mass="97740">MPRFASLALIFILATDLFARAGGGGSYRSSSSSSSSRSSSSSSRSSSSSSYRSSSSSSSYRPSSSGSSYKSSSGYSGSSSSYSAPAYRQLPISKIEAYSATVTLTPRGRVRLSENLEFIAYDKNPKNVYSREVEGRRLAQKVWPGHTVTGNLKKDYRTSNTLGFEVVKPDSGPIKATLDYEMERVYYSGIPGYWVFDFGFDSAKTANVTLTELAPGSRAWLYDSSIGGKIIATCEGNGSPCILVAGKKIDKPRLIISGVVPADPYQPGVVGLFKEADVEAKIQQNSTLQLSFTIKGKPELWYMPILNERETFVARTSGAYFGKFERYAVNANLYSARESQSITADLLPTFADKERGGYFDIAIGSLEPISRIGGMNASSAKALYTDYNSIKIHLPFEKKILAEVILCKDNWTYSYTCEHEKQLLSTFTQTGNIAEVKLLEPAIESEIVVRIFTPYDSLTKPDAWTEFTYQLRHYWKYGMKPGWLHLIFMLVYLVLAVAGIIFSFRLVGYLREKAANAKERAMLQKTEAAAIDKVLKHDAKFDLEAFRTRASEIATRIQHSWCAGDMRDCRRYLSQGVYNRFRLQLKIMRELEKRRNIMADFEIRRFFVVAHSKSGEFDCLTVRMDAAARDIMAKIGRPDDDALRAAKKAPLNPFTEFYSFMRRREATTDHPDRIDSCSHCGTPFKGEGELNKCKSCGAIAGSGTFDWVLAEITQASEYRGPGARQNLTSASSDRIEDRASFVFWRDIMAALTQNKNYIVRDATDTYLAGELKPQSLYDIAVGAADLESFKANSSEAIAKVRIKWSAAALPNTKVRHRQSVITLRAQNTHLNNAGFAEHSCASCGAPLPETDSIECSYCHSPIQGKNADWLLDSVETKVE</sequence>
<dbReference type="HOGENOM" id="CLU_327305_0_0_12"/>
<dbReference type="Proteomes" id="UP000006048">
    <property type="component" value="Chromosome"/>
</dbReference>
<dbReference type="OrthoDB" id="9780873at2"/>
<dbReference type="KEGG" id="tpx:Turpa_3619"/>
<dbReference type="SUPFAM" id="SSF54427">
    <property type="entry name" value="NTF2-like"/>
    <property type="match status" value="1"/>
</dbReference>
<dbReference type="STRING" id="869212.Turpa_3619"/>
<dbReference type="RefSeq" id="WP_014804730.1">
    <property type="nucleotide sequence ID" value="NC_018020.1"/>
</dbReference>
<dbReference type="Gene3D" id="3.10.450.240">
    <property type="match status" value="1"/>
</dbReference>
<evidence type="ECO:0000256" key="2">
    <source>
        <dbReference type="SAM" id="Phobius"/>
    </source>
</evidence>
<reference evidence="4 5" key="1">
    <citation type="submission" date="2012-06" db="EMBL/GenBank/DDBJ databases">
        <title>The complete chromosome of genome of Turneriella parva DSM 21527.</title>
        <authorList>
            <consortium name="US DOE Joint Genome Institute (JGI-PGF)"/>
            <person name="Lucas S."/>
            <person name="Han J."/>
            <person name="Lapidus A."/>
            <person name="Bruce D."/>
            <person name="Goodwin L."/>
            <person name="Pitluck S."/>
            <person name="Peters L."/>
            <person name="Kyrpides N."/>
            <person name="Mavromatis K."/>
            <person name="Ivanova N."/>
            <person name="Mikhailova N."/>
            <person name="Chertkov O."/>
            <person name="Detter J.C."/>
            <person name="Tapia R."/>
            <person name="Han C."/>
            <person name="Land M."/>
            <person name="Hauser L."/>
            <person name="Markowitz V."/>
            <person name="Cheng J.-F."/>
            <person name="Hugenholtz P."/>
            <person name="Woyke T."/>
            <person name="Wu D."/>
            <person name="Gronow S."/>
            <person name="Wellnitz S."/>
            <person name="Brambilla E."/>
            <person name="Klenk H.-P."/>
            <person name="Eisen J.A."/>
        </authorList>
    </citation>
    <scope>NUCLEOTIDE SEQUENCE [LARGE SCALE GENOMIC DNA]</scope>
    <source>
        <strain evidence="5">ATCC BAA-1111 / DSM 21527 / NCTC 11395 / H</strain>
    </source>
</reference>
<dbReference type="InterPro" id="IPR007379">
    <property type="entry name" value="Tim44-like_dom"/>
</dbReference>
<feature type="transmembrane region" description="Helical" evidence="2">
    <location>
        <begin position="482"/>
        <end position="504"/>
    </location>
</feature>
<keyword evidence="2" id="KW-0472">Membrane</keyword>
<evidence type="ECO:0000313" key="5">
    <source>
        <dbReference type="Proteomes" id="UP000006048"/>
    </source>
</evidence>
<feature type="compositionally biased region" description="Low complexity" evidence="1">
    <location>
        <begin position="27"/>
        <end position="82"/>
    </location>
</feature>
<keyword evidence="5" id="KW-1185">Reference proteome</keyword>